<accession>A0A2A2ASA7</accession>
<evidence type="ECO:0000313" key="15">
    <source>
        <dbReference type="Proteomes" id="UP000218054"/>
    </source>
</evidence>
<dbReference type="EMBL" id="NSJF01000004">
    <property type="protein sequence ID" value="PAT34344.1"/>
    <property type="molecule type" value="Genomic_DNA"/>
</dbReference>
<dbReference type="SUPFAM" id="SSF55229">
    <property type="entry name" value="Cell division protein MinE topological specificity domain"/>
    <property type="match status" value="1"/>
</dbReference>
<evidence type="ECO:0000256" key="4">
    <source>
        <dbReference type="ARBA" id="ARBA00023306"/>
    </source>
</evidence>
<dbReference type="Proteomes" id="UP000218054">
    <property type="component" value="Unassembled WGS sequence"/>
</dbReference>
<reference evidence="13 14" key="1">
    <citation type="submission" date="2017-08" db="EMBL/GenBank/DDBJ databases">
        <title>WGS of Clinical strains of the CDC Group NO-1 linked to zoonotic infections in humans.</title>
        <authorList>
            <person name="Bernier A.-M."/>
            <person name="Bernard K."/>
        </authorList>
    </citation>
    <scope>NUCLEOTIDE SEQUENCE [LARGE SCALE GENOMIC DNA]</scope>
    <source>
        <strain evidence="8 15">NML00-0135</strain>
        <strain evidence="7 14">NML03-0146</strain>
        <strain evidence="10 16">NML120219</strain>
        <strain evidence="9 17">NML79-0751</strain>
        <strain evidence="11 13">NML91-0035</strain>
    </source>
</reference>
<dbReference type="EMBL" id="NSJB01000004">
    <property type="protein sequence ID" value="PAT37133.1"/>
    <property type="molecule type" value="Genomic_DNA"/>
</dbReference>
<dbReference type="Pfam" id="PF03776">
    <property type="entry name" value="MinE"/>
    <property type="match status" value="1"/>
</dbReference>
<dbReference type="FunFam" id="3.30.1070.10:FF:000001">
    <property type="entry name" value="Cell division topological specificity factor"/>
    <property type="match status" value="1"/>
</dbReference>
<evidence type="ECO:0000256" key="6">
    <source>
        <dbReference type="HAMAP-Rule" id="MF_00262"/>
    </source>
</evidence>
<dbReference type="OrthoDB" id="9802655at2"/>
<evidence type="ECO:0000313" key="17">
    <source>
        <dbReference type="Proteomes" id="UP000218644"/>
    </source>
</evidence>
<dbReference type="GeneID" id="93873940"/>
<dbReference type="Proteomes" id="UP000275180">
    <property type="component" value="Unassembled WGS sequence"/>
</dbReference>
<evidence type="ECO:0000256" key="5">
    <source>
        <dbReference type="ARBA" id="ARBA00025265"/>
    </source>
</evidence>
<evidence type="ECO:0000313" key="10">
    <source>
        <dbReference type="EMBL" id="PAT43418.1"/>
    </source>
</evidence>
<evidence type="ECO:0000313" key="14">
    <source>
        <dbReference type="Proteomes" id="UP000217999"/>
    </source>
</evidence>
<evidence type="ECO:0000313" key="9">
    <source>
        <dbReference type="EMBL" id="PAT40643.1"/>
    </source>
</evidence>
<dbReference type="EMBL" id="NSJD01000004">
    <property type="protein sequence ID" value="PAT40643.1"/>
    <property type="molecule type" value="Genomic_DNA"/>
</dbReference>
<accession>A0A2A2B0A2</accession>
<evidence type="ECO:0000313" key="8">
    <source>
        <dbReference type="EMBL" id="PAT37133.1"/>
    </source>
</evidence>
<dbReference type="AlphaFoldDB" id="A0A2A2AHB0"/>
<dbReference type="NCBIfam" id="NF001422">
    <property type="entry name" value="PRK00296.1"/>
    <property type="match status" value="1"/>
</dbReference>
<comment type="caution">
    <text evidence="8">The sequence shown here is derived from an EMBL/GenBank/DDBJ whole genome shotgun (WGS) entry which is preliminary data.</text>
</comment>
<evidence type="ECO:0000256" key="1">
    <source>
        <dbReference type="ARBA" id="ARBA00008168"/>
    </source>
</evidence>
<comment type="similarity">
    <text evidence="1 6">Belongs to the MinE family.</text>
</comment>
<dbReference type="HAMAP" id="MF_00262">
    <property type="entry name" value="MinE"/>
    <property type="match status" value="1"/>
</dbReference>
<accession>A0A2A2AHB0</accession>
<dbReference type="Gene3D" id="3.30.1070.10">
    <property type="entry name" value="Cell division topological specificity factor MinE"/>
    <property type="match status" value="1"/>
</dbReference>
<evidence type="ECO:0000313" key="13">
    <source>
        <dbReference type="Proteomes" id="UP000217780"/>
    </source>
</evidence>
<keyword evidence="3 6" id="KW-0132">Cell division</keyword>
<evidence type="ECO:0000313" key="11">
    <source>
        <dbReference type="EMBL" id="PAX15694.1"/>
    </source>
</evidence>
<dbReference type="EMBL" id="RDQJ01000012">
    <property type="protein sequence ID" value="RMX11916.1"/>
    <property type="molecule type" value="Genomic_DNA"/>
</dbReference>
<dbReference type="GO" id="GO:0042802">
    <property type="term" value="F:identical protein binding"/>
    <property type="evidence" value="ECO:0007669"/>
    <property type="project" value="UniProtKB-ARBA"/>
</dbReference>
<comment type="function">
    <text evidence="5 6">Prevents the cell division inhibition by proteins MinC and MinD at internal division sites while permitting inhibition at polar sites. This ensures cell division at the proper site by restricting the formation of a division septum at the midpoint of the long axis of the cell.</text>
</comment>
<organism evidence="8 15">
    <name type="scientific">Vandammella animalimorsus</name>
    <dbReference type="NCBI Taxonomy" id="2029117"/>
    <lineage>
        <taxon>Bacteria</taxon>
        <taxon>Pseudomonadati</taxon>
        <taxon>Pseudomonadota</taxon>
        <taxon>Betaproteobacteria</taxon>
        <taxon>Burkholderiales</taxon>
        <taxon>Comamonadaceae</taxon>
        <taxon>Vandammella</taxon>
    </lineage>
</organism>
<accession>A0A3M6R9B8</accession>
<dbReference type="InterPro" id="IPR036707">
    <property type="entry name" value="MinE_sf"/>
</dbReference>
<dbReference type="GO" id="GO:0051301">
    <property type="term" value="P:cell division"/>
    <property type="evidence" value="ECO:0007669"/>
    <property type="project" value="UniProtKB-KW"/>
</dbReference>
<dbReference type="InterPro" id="IPR005527">
    <property type="entry name" value="MinE"/>
</dbReference>
<dbReference type="Proteomes" id="UP000218644">
    <property type="component" value="Unassembled WGS sequence"/>
</dbReference>
<protein>
    <recommendedName>
        <fullName evidence="2 6">Cell division topological specificity factor</fullName>
    </recommendedName>
</protein>
<dbReference type="EMBL" id="NTBI01000014">
    <property type="protein sequence ID" value="PAX15694.1"/>
    <property type="molecule type" value="Genomic_DNA"/>
</dbReference>
<dbReference type="Proteomes" id="UP000217999">
    <property type="component" value="Unassembled WGS sequence"/>
</dbReference>
<dbReference type="GO" id="GO:0032955">
    <property type="term" value="P:regulation of division septum assembly"/>
    <property type="evidence" value="ECO:0007669"/>
    <property type="project" value="InterPro"/>
</dbReference>
<name>A0A2A2AHB0_9BURK</name>
<dbReference type="NCBIfam" id="TIGR01215">
    <property type="entry name" value="minE"/>
    <property type="match status" value="1"/>
</dbReference>
<evidence type="ECO:0000256" key="2">
    <source>
        <dbReference type="ARBA" id="ARBA00020112"/>
    </source>
</evidence>
<reference evidence="12 18" key="2">
    <citation type="submission" date="2018-10" db="EMBL/GenBank/DDBJ databases">
        <title>Comamonadaceae CDC group NO-1 genome sequencing and assembly.</title>
        <authorList>
            <person name="Bernier A.-M."/>
            <person name="Bernard K."/>
        </authorList>
    </citation>
    <scope>NUCLEOTIDE SEQUENCE [LARGE SCALE GENOMIC DNA]</scope>
    <source>
        <strain evidence="12 18">NML180582</strain>
    </source>
</reference>
<evidence type="ECO:0000256" key="3">
    <source>
        <dbReference type="ARBA" id="ARBA00022618"/>
    </source>
</evidence>
<evidence type="ECO:0000313" key="16">
    <source>
        <dbReference type="Proteomes" id="UP000218439"/>
    </source>
</evidence>
<keyword evidence="15" id="KW-1185">Reference proteome</keyword>
<keyword evidence="4 6" id="KW-0131">Cell cycle</keyword>
<sequence>MALIDMLFGGKKKTASVAKERLQIILAHERSDRTTSKPDFLNDLQKDLVQVISKYIQIHPNDIKVNLDRQDNLEVLEVKIEMPESELRAKPGGQ</sequence>
<proteinExistence type="inferred from homology"/>
<gene>
    <name evidence="6 12" type="primary">minE</name>
    <name evidence="7" type="ORF">CK620_08965</name>
    <name evidence="10" type="ORF">CK621_04630</name>
    <name evidence="9" type="ORF">CK623_04525</name>
    <name evidence="8" type="ORF">CK625_08250</name>
    <name evidence="11" type="ORF">CLI92_12780</name>
    <name evidence="12" type="ORF">EBQ34_09405</name>
</gene>
<dbReference type="NCBIfam" id="NF010595">
    <property type="entry name" value="PRK13989.1"/>
    <property type="match status" value="1"/>
</dbReference>
<dbReference type="Proteomes" id="UP000218439">
    <property type="component" value="Unassembled WGS sequence"/>
</dbReference>
<evidence type="ECO:0000313" key="7">
    <source>
        <dbReference type="EMBL" id="PAT34344.1"/>
    </source>
</evidence>
<dbReference type="RefSeq" id="WP_095539828.1">
    <property type="nucleotide sequence ID" value="NZ_CP154474.1"/>
</dbReference>
<accession>A0A2A2A9E3</accession>
<dbReference type="EMBL" id="NSJE01000005">
    <property type="protein sequence ID" value="PAT43418.1"/>
    <property type="molecule type" value="Genomic_DNA"/>
</dbReference>
<dbReference type="Proteomes" id="UP000217780">
    <property type="component" value="Unassembled WGS sequence"/>
</dbReference>
<evidence type="ECO:0000313" key="18">
    <source>
        <dbReference type="Proteomes" id="UP000275180"/>
    </source>
</evidence>
<accession>A0A2A2T2E9</accession>
<evidence type="ECO:0000313" key="12">
    <source>
        <dbReference type="EMBL" id="RMX11916.1"/>
    </source>
</evidence>